<evidence type="ECO:0000259" key="4">
    <source>
        <dbReference type="Pfam" id="PF01979"/>
    </source>
</evidence>
<dbReference type="PANTHER" id="PTHR43794:SF11">
    <property type="entry name" value="AMIDOHYDROLASE-RELATED DOMAIN-CONTAINING PROTEIN"/>
    <property type="match status" value="1"/>
</dbReference>
<reference evidence="6 7" key="1">
    <citation type="submission" date="2013-12" db="EMBL/GenBank/DDBJ databases">
        <authorList>
            <person name="Stott M."/>
        </authorList>
    </citation>
    <scope>NUCLEOTIDE SEQUENCE [LARGE SCALE GENOMIC DNA]</scope>
    <source>
        <strain evidence="6 7">K22</strain>
    </source>
</reference>
<dbReference type="EMBL" id="CBXV010000008">
    <property type="protein sequence ID" value="CDM67052.1"/>
    <property type="molecule type" value="Genomic_DNA"/>
</dbReference>
<dbReference type="Gene3D" id="3.20.20.140">
    <property type="entry name" value="Metal-dependent hydrolases"/>
    <property type="match status" value="1"/>
</dbReference>
<keyword evidence="2 6" id="KW-0378">Hydrolase</keyword>
<dbReference type="AlphaFoldDB" id="A0A0B6X238"/>
<dbReference type="GO" id="GO:0046872">
    <property type="term" value="F:metal ion binding"/>
    <property type="evidence" value="ECO:0007669"/>
    <property type="project" value="UniProtKB-KW"/>
</dbReference>
<evidence type="ECO:0000259" key="5">
    <source>
        <dbReference type="Pfam" id="PF22039"/>
    </source>
</evidence>
<keyword evidence="7" id="KW-1185">Reference proteome</keyword>
<dbReference type="SUPFAM" id="SSF51556">
    <property type="entry name" value="Metallo-dependent hydrolases"/>
    <property type="match status" value="1"/>
</dbReference>
<sequence>MIIYAAQWVLPISSPPIESGALAVEGERIIAVGARAHLTERFPEAPIRDFARAAILPGLINAHSHLELSLLRNALEADEADFFAWLRRITITRLERMTEEDLKLSALLGAAEAARAGVTCTGDASDVAQASFYALREVGLRGIVYKEVFGPDVRTAREQFAKMQESIAALREFETERVLLGLSPHAPYTVSAPLLEMVATYARENELPMMMHAAESQAETDLMLYGRGPFAEGLARRGIEWRAPGISTIQYLARLGVLGARPLLAHCIRTDDADIATIASFDARIAHCPKSNAKLGHGRAPFTRFLRHGVKVGLGSDSVASNNTCDILEEARFAALVSRYDGTSDGDSSGDDRTGHRVSAAQALHAATLGGARALGLDDRTGSLEAGKEADFTVIALDHLHQLPTHDVQAAIVFSSSANDVRLTVVAGREIFREGRLLTIDEDDLRRRLIEAANRLRS</sequence>
<dbReference type="SUPFAM" id="SSF51338">
    <property type="entry name" value="Composite domain of metallo-dependent hydrolases"/>
    <property type="match status" value="2"/>
</dbReference>
<proteinExistence type="predicted"/>
<dbReference type="InterPro" id="IPR011059">
    <property type="entry name" value="Metal-dep_hydrolase_composite"/>
</dbReference>
<dbReference type="Proteomes" id="UP000031518">
    <property type="component" value="Unassembled WGS sequence"/>
</dbReference>
<dbReference type="InterPro" id="IPR032466">
    <property type="entry name" value="Metal_Hydrolase"/>
</dbReference>
<dbReference type="InterPro" id="IPR050287">
    <property type="entry name" value="MTA/SAH_deaminase"/>
</dbReference>
<dbReference type="Pfam" id="PF01979">
    <property type="entry name" value="Amidohydro_1"/>
    <property type="match status" value="1"/>
</dbReference>
<dbReference type="Pfam" id="PF22039">
    <property type="entry name" value="HUTI_composite_bact"/>
    <property type="match status" value="1"/>
</dbReference>
<evidence type="ECO:0000256" key="3">
    <source>
        <dbReference type="ARBA" id="ARBA00022833"/>
    </source>
</evidence>
<dbReference type="PANTHER" id="PTHR43794">
    <property type="entry name" value="AMINOHYDROLASE SSNA-RELATED"/>
    <property type="match status" value="1"/>
</dbReference>
<dbReference type="GO" id="GO:0016810">
    <property type="term" value="F:hydrolase activity, acting on carbon-nitrogen (but not peptide) bonds"/>
    <property type="evidence" value="ECO:0007669"/>
    <property type="project" value="InterPro"/>
</dbReference>
<dbReference type="RefSeq" id="WP_041978626.1">
    <property type="nucleotide sequence ID" value="NZ_CBXV010000008.1"/>
</dbReference>
<feature type="domain" description="Amidohydrolase-related" evidence="4">
    <location>
        <begin position="55"/>
        <end position="430"/>
    </location>
</feature>
<feature type="domain" description="Aminodeoxyfutalosine deaminase/Imidazolonepropionase-like composite" evidence="5">
    <location>
        <begin position="20"/>
        <end position="45"/>
    </location>
</feature>
<evidence type="ECO:0000256" key="1">
    <source>
        <dbReference type="ARBA" id="ARBA00022723"/>
    </source>
</evidence>
<dbReference type="InterPro" id="IPR054418">
    <property type="entry name" value="MQNX/HUTI_composite_N"/>
</dbReference>
<gene>
    <name evidence="6" type="ORF">PYK22_03101</name>
</gene>
<dbReference type="STRING" id="454194.PYK22_03101"/>
<keyword evidence="1" id="KW-0479">Metal-binding</keyword>
<accession>A0A0B6X238</accession>
<dbReference type="OrthoDB" id="9807210at2"/>
<keyword evidence="3" id="KW-0862">Zinc</keyword>
<evidence type="ECO:0000256" key="2">
    <source>
        <dbReference type="ARBA" id="ARBA00022801"/>
    </source>
</evidence>
<protein>
    <submittedName>
        <fullName evidence="6">Cytosine deaminase-like metal-dependent hydrolase</fullName>
    </submittedName>
</protein>
<organism evidence="6 7">
    <name type="scientific">Pyrinomonas methylaliphatogenes</name>
    <dbReference type="NCBI Taxonomy" id="454194"/>
    <lineage>
        <taxon>Bacteria</taxon>
        <taxon>Pseudomonadati</taxon>
        <taxon>Acidobacteriota</taxon>
        <taxon>Blastocatellia</taxon>
        <taxon>Blastocatellales</taxon>
        <taxon>Pyrinomonadaceae</taxon>
        <taxon>Pyrinomonas</taxon>
    </lineage>
</organism>
<name>A0A0B6X238_9BACT</name>
<evidence type="ECO:0000313" key="7">
    <source>
        <dbReference type="Proteomes" id="UP000031518"/>
    </source>
</evidence>
<dbReference type="InterPro" id="IPR006680">
    <property type="entry name" value="Amidohydro-rel"/>
</dbReference>
<evidence type="ECO:0000313" key="6">
    <source>
        <dbReference type="EMBL" id="CDM67052.1"/>
    </source>
</evidence>
<dbReference type="Gene3D" id="2.30.40.10">
    <property type="entry name" value="Urease, subunit C, domain 1"/>
    <property type="match status" value="1"/>
</dbReference>
<reference evidence="6 7" key="2">
    <citation type="submission" date="2015-01" db="EMBL/GenBank/DDBJ databases">
        <title>Complete genome sequence of Pyrinomonas methylaliphatogenes type strain K22T.</title>
        <authorList>
            <person name="Lee K.C.Y."/>
            <person name="Power J.F."/>
            <person name="Dunfield P.F."/>
            <person name="Morgan X.C."/>
            <person name="Huttenhower C."/>
            <person name="Stott M.B."/>
        </authorList>
    </citation>
    <scope>NUCLEOTIDE SEQUENCE [LARGE SCALE GENOMIC DNA]</scope>
    <source>
        <strain evidence="6 7">K22</strain>
    </source>
</reference>